<dbReference type="Proteomes" id="UP000770889">
    <property type="component" value="Unassembled WGS sequence"/>
</dbReference>
<feature type="transmembrane region" description="Helical" evidence="1">
    <location>
        <begin position="7"/>
        <end position="24"/>
    </location>
</feature>
<name>A0A944M7B6_9GAMM</name>
<keyword evidence="1" id="KW-0472">Membrane</keyword>
<evidence type="ECO:0000256" key="1">
    <source>
        <dbReference type="SAM" id="Phobius"/>
    </source>
</evidence>
<accession>A0A944M7B6</accession>
<gene>
    <name evidence="2" type="ORF">KME65_10105</name>
</gene>
<dbReference type="EMBL" id="JAHHGM010000008">
    <property type="protein sequence ID" value="MBT2989306.1"/>
    <property type="molecule type" value="Genomic_DNA"/>
</dbReference>
<keyword evidence="1" id="KW-0812">Transmembrane</keyword>
<comment type="caution">
    <text evidence="2">The sequence shown here is derived from an EMBL/GenBank/DDBJ whole genome shotgun (WGS) entry which is preliminary data.</text>
</comment>
<keyword evidence="1" id="KW-1133">Transmembrane helix</keyword>
<organism evidence="2 3">
    <name type="scientific">Candidatus Thiodiazotropha taylori</name>
    <dbReference type="NCBI Taxonomy" id="2792791"/>
    <lineage>
        <taxon>Bacteria</taxon>
        <taxon>Pseudomonadati</taxon>
        <taxon>Pseudomonadota</taxon>
        <taxon>Gammaproteobacteria</taxon>
        <taxon>Chromatiales</taxon>
        <taxon>Sedimenticolaceae</taxon>
        <taxon>Candidatus Thiodiazotropha</taxon>
    </lineage>
</organism>
<reference evidence="2 3" key="1">
    <citation type="submission" date="2021-05" db="EMBL/GenBank/DDBJ databases">
        <title>Genetic and Functional Diversity in Clade A Lucinid endosymbionts from the Bahamas.</title>
        <authorList>
            <person name="Giani N.M."/>
            <person name="Engel A.S."/>
            <person name="Campbell B.J."/>
        </authorList>
    </citation>
    <scope>NUCLEOTIDE SEQUENCE [LARGE SCALE GENOMIC DNA]</scope>
    <source>
        <strain evidence="2">LUC16012Gg_MoonRockCtena</strain>
    </source>
</reference>
<evidence type="ECO:0000313" key="2">
    <source>
        <dbReference type="EMBL" id="MBT2989306.1"/>
    </source>
</evidence>
<feature type="transmembrane region" description="Helical" evidence="1">
    <location>
        <begin position="53"/>
        <end position="74"/>
    </location>
</feature>
<proteinExistence type="predicted"/>
<dbReference type="AlphaFoldDB" id="A0A944M7B6"/>
<protein>
    <submittedName>
        <fullName evidence="2">Uncharacterized protein</fullName>
    </submittedName>
</protein>
<sequence>MESIVKIAVLLFALVVLPATWYHSKKNGWFAESKRSFISDVEKTVKQKTKNDIVAGVVVLAMLLSIIILIEMGII</sequence>
<evidence type="ECO:0000313" key="3">
    <source>
        <dbReference type="Proteomes" id="UP000770889"/>
    </source>
</evidence>